<dbReference type="NCBIfam" id="NF033547">
    <property type="entry name" value="transpos_IS1595"/>
    <property type="match status" value="1"/>
</dbReference>
<proteinExistence type="predicted"/>
<evidence type="ECO:0000313" key="3">
    <source>
        <dbReference type="Proteomes" id="UP000195766"/>
    </source>
</evidence>
<dbReference type="Proteomes" id="UP000195766">
    <property type="component" value="Unassembled WGS sequence"/>
</dbReference>
<dbReference type="InterPro" id="IPR049311">
    <property type="entry name" value="GIY_YIG_cat"/>
</dbReference>
<dbReference type="InterPro" id="IPR024445">
    <property type="entry name" value="Tnp_ISXO2-like"/>
</dbReference>
<dbReference type="RefSeq" id="WP_087138705.1">
    <property type="nucleotide sequence ID" value="NZ_FUIE01000001.1"/>
</dbReference>
<gene>
    <name evidence="2" type="ORF">FM111_00055</name>
</gene>
<accession>A0A1R4EP46</accession>
<dbReference type="EMBL" id="FUIE01000001">
    <property type="protein sequence ID" value="SJM45467.1"/>
    <property type="molecule type" value="Genomic_DNA"/>
</dbReference>
<organism evidence="2 3">
    <name type="scientific">Brevundimonas diminuta 3F5N</name>
    <dbReference type="NCBI Taxonomy" id="1255603"/>
    <lineage>
        <taxon>Bacteria</taxon>
        <taxon>Pseudomonadati</taxon>
        <taxon>Pseudomonadota</taxon>
        <taxon>Alphaproteobacteria</taxon>
        <taxon>Caulobacterales</taxon>
        <taxon>Caulobacteraceae</taxon>
        <taxon>Brevundimonas</taxon>
    </lineage>
</organism>
<dbReference type="AlphaFoldDB" id="A0A1R4EP46"/>
<dbReference type="Pfam" id="PF12762">
    <property type="entry name" value="DDE_Tnp_IS1595"/>
    <property type="match status" value="1"/>
</dbReference>
<dbReference type="SMART" id="SM01126">
    <property type="entry name" value="DDE_Tnp_IS1595"/>
    <property type="match status" value="1"/>
</dbReference>
<dbReference type="OrthoDB" id="271821at2"/>
<evidence type="ECO:0000313" key="2">
    <source>
        <dbReference type="EMBL" id="SJM45467.1"/>
    </source>
</evidence>
<dbReference type="Pfam" id="PF20815">
    <property type="entry name" value="GIY_YIG_2"/>
    <property type="match status" value="1"/>
</dbReference>
<feature type="domain" description="ISXO2-like transposase" evidence="1">
    <location>
        <begin position="124"/>
        <end position="271"/>
    </location>
</feature>
<reference evidence="2 3" key="1">
    <citation type="submission" date="2017-02" db="EMBL/GenBank/DDBJ databases">
        <authorList>
            <person name="Peterson S.W."/>
        </authorList>
    </citation>
    <scope>NUCLEOTIDE SEQUENCE [LARGE SCALE GENOMIC DNA]</scope>
    <source>
        <strain evidence="2 3">3F5N</strain>
    </source>
</reference>
<name>A0A1R4EP46_BREDI</name>
<protein>
    <submittedName>
        <fullName evidence="2">Possible transposase</fullName>
    </submittedName>
</protein>
<evidence type="ECO:0000259" key="1">
    <source>
        <dbReference type="SMART" id="SM01126"/>
    </source>
</evidence>
<sequence>MPFDVGAWTEDEARAQFAAFRWAEFGGRPTCQRCGCDAVNRYKSRPIYKCKGCWRQFSDKSGTPWANAKIKYRNLMYLISLVSENVQATSIRQLAKWCRVNYKTAFVWVQKIREEISRKAKETSLEGEVEIDGAYFGGHVRPKNMKKTRKDLRKIPYRANDRALSVVAARQRGGGICTWVAKQETHARSFIADAIKPGSVLFTDKAAGWGPLRGRFSLFQVDHSSAFYTPEACTNGVETLWALMRIMERIHRHITQNYLDLYAADAAWTLTKGKKPEGEAFREVMTWMSRPGRSPLAGYFQGRKRTCPVCKPDGTIEGWKPAPKKGRTDFVRKGVELVPYRPRCSLEKTWPENFKFVSTAEFVSNPATVPDGPGVYALFVREGDDLLRASGFVEQDHKPLWRRGTAVHVYTGETYGLRTRLTQHLLGGIETSNLRATLAALQFNPELIGLASDNGRTAVEAGLSEWLKANTLIGFKSCGYVRDVETVMLNAVASPLNVQRSNGGEYARRLLELRKRFGEIASRWPPPSTGPSRQRRR</sequence>